<organism evidence="1 2">
    <name type="scientific">Nocardia goodfellowii</name>
    <dbReference type="NCBI Taxonomy" id="882446"/>
    <lineage>
        <taxon>Bacteria</taxon>
        <taxon>Bacillati</taxon>
        <taxon>Actinomycetota</taxon>
        <taxon>Actinomycetes</taxon>
        <taxon>Mycobacteriales</taxon>
        <taxon>Nocardiaceae</taxon>
        <taxon>Nocardia</taxon>
    </lineage>
</organism>
<comment type="caution">
    <text evidence="1">The sequence shown here is derived from an EMBL/GenBank/DDBJ whole genome shotgun (WGS) entry which is preliminary data.</text>
</comment>
<dbReference type="RefSeq" id="WP_209895894.1">
    <property type="nucleotide sequence ID" value="NZ_JAGGMR010000001.1"/>
</dbReference>
<sequence length="129" mass="14358">MGVWGPGNFDSDTVADGLGELTDRIIGDIAEQFQDPSDDTPLEPDEWGGNMVPAWLEILTEIVRTQRVGASFPSAAVLGEWRERYLRVWDGYIDQLDPDDDFKTGRRAVITETFDRAIALAATRARDGE</sequence>
<evidence type="ECO:0000313" key="1">
    <source>
        <dbReference type="EMBL" id="MBP2192789.1"/>
    </source>
</evidence>
<evidence type="ECO:0008006" key="3">
    <source>
        <dbReference type="Google" id="ProtNLM"/>
    </source>
</evidence>
<dbReference type="EMBL" id="JAGGMR010000001">
    <property type="protein sequence ID" value="MBP2192789.1"/>
    <property type="molecule type" value="Genomic_DNA"/>
</dbReference>
<protein>
    <recommendedName>
        <fullName evidence="3">DUF4259 domain-containing protein</fullName>
    </recommendedName>
</protein>
<accession>A0ABS4QP52</accession>
<gene>
    <name evidence="1" type="ORF">BJ987_005690</name>
</gene>
<dbReference type="Pfam" id="PF14078">
    <property type="entry name" value="DUF4259"/>
    <property type="match status" value="1"/>
</dbReference>
<keyword evidence="2" id="KW-1185">Reference proteome</keyword>
<dbReference type="Proteomes" id="UP001519325">
    <property type="component" value="Unassembled WGS sequence"/>
</dbReference>
<dbReference type="InterPro" id="IPR025355">
    <property type="entry name" value="DUF4259"/>
</dbReference>
<name>A0ABS4QP52_9NOCA</name>
<proteinExistence type="predicted"/>
<reference evidence="1 2" key="1">
    <citation type="submission" date="2021-03" db="EMBL/GenBank/DDBJ databases">
        <title>Sequencing the genomes of 1000 actinobacteria strains.</title>
        <authorList>
            <person name="Klenk H.-P."/>
        </authorList>
    </citation>
    <scope>NUCLEOTIDE SEQUENCE [LARGE SCALE GENOMIC DNA]</scope>
    <source>
        <strain evidence="1 2">DSM 45516</strain>
    </source>
</reference>
<evidence type="ECO:0000313" key="2">
    <source>
        <dbReference type="Proteomes" id="UP001519325"/>
    </source>
</evidence>